<dbReference type="Proteomes" id="UP000051378">
    <property type="component" value="Unassembled WGS sequence"/>
</dbReference>
<feature type="transmembrane region" description="Helical" evidence="1">
    <location>
        <begin position="12"/>
        <end position="45"/>
    </location>
</feature>
<comment type="caution">
    <text evidence="2">The sequence shown here is derived from an EMBL/GenBank/DDBJ whole genome shotgun (WGS) entry which is preliminary data.</text>
</comment>
<name>A0A0R2DSF4_9LACO</name>
<feature type="transmembrane region" description="Helical" evidence="1">
    <location>
        <begin position="57"/>
        <end position="80"/>
    </location>
</feature>
<dbReference type="PATRIC" id="fig|1423744.4.peg.1125"/>
<sequence length="140" mass="15708">MESLSKFKSIYLWLFIVGIVSLIIPAANIFFITTAILILGTVYVIAKSPKDAVKKRGAIVLLVGAVFTILAFVLFQAVHIDQKLLKQLQQNSQAIDEQKLSQFIMSMLPGFIVAFIGWVIRIVGVVLSFKEYKYLKKEEA</sequence>
<gene>
    <name evidence="2" type="ORF">FC86_GL001097</name>
</gene>
<protein>
    <submittedName>
        <fullName evidence="2">Uncharacterized protein</fullName>
    </submittedName>
</protein>
<feature type="transmembrane region" description="Helical" evidence="1">
    <location>
        <begin position="100"/>
        <end position="127"/>
    </location>
</feature>
<dbReference type="AlphaFoldDB" id="A0A0R2DSF4"/>
<evidence type="ECO:0000313" key="3">
    <source>
        <dbReference type="Proteomes" id="UP000051378"/>
    </source>
</evidence>
<evidence type="ECO:0000313" key="2">
    <source>
        <dbReference type="EMBL" id="KRN04741.1"/>
    </source>
</evidence>
<keyword evidence="3" id="KW-1185">Reference proteome</keyword>
<proteinExistence type="predicted"/>
<keyword evidence="1" id="KW-0472">Membrane</keyword>
<organism evidence="2 3">
    <name type="scientific">Holzapfeliella floricola DSM 23037 = JCM 16512</name>
    <dbReference type="NCBI Taxonomy" id="1423744"/>
    <lineage>
        <taxon>Bacteria</taxon>
        <taxon>Bacillati</taxon>
        <taxon>Bacillota</taxon>
        <taxon>Bacilli</taxon>
        <taxon>Lactobacillales</taxon>
        <taxon>Lactobacillaceae</taxon>
        <taxon>Holzapfeliella</taxon>
    </lineage>
</organism>
<accession>A0A0R2DSF4</accession>
<dbReference type="EMBL" id="AYZL01000006">
    <property type="protein sequence ID" value="KRN04741.1"/>
    <property type="molecule type" value="Genomic_DNA"/>
</dbReference>
<dbReference type="RefSeq" id="WP_056974068.1">
    <property type="nucleotide sequence ID" value="NZ_AYZL01000006.1"/>
</dbReference>
<keyword evidence="1" id="KW-1133">Transmembrane helix</keyword>
<keyword evidence="1" id="KW-0812">Transmembrane</keyword>
<reference evidence="2 3" key="1">
    <citation type="journal article" date="2015" name="Genome Announc.">
        <title>Expanding the biotechnology potential of lactobacilli through comparative genomics of 213 strains and associated genera.</title>
        <authorList>
            <person name="Sun Z."/>
            <person name="Harris H.M."/>
            <person name="McCann A."/>
            <person name="Guo C."/>
            <person name="Argimon S."/>
            <person name="Zhang W."/>
            <person name="Yang X."/>
            <person name="Jeffery I.B."/>
            <person name="Cooney J.C."/>
            <person name="Kagawa T.F."/>
            <person name="Liu W."/>
            <person name="Song Y."/>
            <person name="Salvetti E."/>
            <person name="Wrobel A."/>
            <person name="Rasinkangas P."/>
            <person name="Parkhill J."/>
            <person name="Rea M.C."/>
            <person name="O'Sullivan O."/>
            <person name="Ritari J."/>
            <person name="Douillard F.P."/>
            <person name="Paul Ross R."/>
            <person name="Yang R."/>
            <person name="Briner A.E."/>
            <person name="Felis G.E."/>
            <person name="de Vos W.M."/>
            <person name="Barrangou R."/>
            <person name="Klaenhammer T.R."/>
            <person name="Caufield P.W."/>
            <person name="Cui Y."/>
            <person name="Zhang H."/>
            <person name="O'Toole P.W."/>
        </authorList>
    </citation>
    <scope>NUCLEOTIDE SEQUENCE [LARGE SCALE GENOMIC DNA]</scope>
    <source>
        <strain evidence="2 3">DSM 23037</strain>
    </source>
</reference>
<evidence type="ECO:0000256" key="1">
    <source>
        <dbReference type="SAM" id="Phobius"/>
    </source>
</evidence>